<accession>U1GX71</accession>
<protein>
    <recommendedName>
        <fullName evidence="6">Protein kinase domain-containing protein</fullName>
    </recommendedName>
</protein>
<feature type="compositionally biased region" description="Polar residues" evidence="5">
    <location>
        <begin position="874"/>
        <end position="926"/>
    </location>
</feature>
<proteinExistence type="predicted"/>
<dbReference type="InterPro" id="IPR000719">
    <property type="entry name" value="Prot_kinase_dom"/>
</dbReference>
<evidence type="ECO:0000256" key="1">
    <source>
        <dbReference type="ARBA" id="ARBA00022679"/>
    </source>
</evidence>
<dbReference type="SUPFAM" id="SSF56112">
    <property type="entry name" value="Protein kinase-like (PK-like)"/>
    <property type="match status" value="1"/>
</dbReference>
<dbReference type="RefSeq" id="XP_007785908.1">
    <property type="nucleotide sequence ID" value="XM_007787718.1"/>
</dbReference>
<dbReference type="Pfam" id="PF07714">
    <property type="entry name" value="PK_Tyr_Ser-Thr"/>
    <property type="match status" value="1"/>
</dbReference>
<dbReference type="eggNOG" id="KOG0201">
    <property type="taxonomic scope" value="Eukaryota"/>
</dbReference>
<feature type="region of interest" description="Disordered" evidence="5">
    <location>
        <begin position="613"/>
        <end position="702"/>
    </location>
</feature>
<reference evidence="8" key="1">
    <citation type="journal article" date="2014" name="BMC Genomics">
        <title>Genome characteristics reveal the impact of lichenization on lichen-forming fungus Endocarpon pusillum Hedwig (Verrucariales, Ascomycota).</title>
        <authorList>
            <person name="Wang Y.-Y."/>
            <person name="Liu B."/>
            <person name="Zhang X.-Y."/>
            <person name="Zhou Q.-M."/>
            <person name="Zhang T."/>
            <person name="Li H."/>
            <person name="Yu Y.-F."/>
            <person name="Zhang X.-L."/>
            <person name="Hao X.-Y."/>
            <person name="Wang M."/>
            <person name="Wang L."/>
            <person name="Wei J.-C."/>
        </authorList>
    </citation>
    <scope>NUCLEOTIDE SEQUENCE [LARGE SCALE GENOMIC DNA]</scope>
    <source>
        <strain evidence="8">Z07020 / HMAS-L-300199</strain>
    </source>
</reference>
<dbReference type="OrthoDB" id="635774at2759"/>
<feature type="region of interest" description="Disordered" evidence="5">
    <location>
        <begin position="849"/>
        <end position="946"/>
    </location>
</feature>
<dbReference type="HOGENOM" id="CLU_006696_2_0_1"/>
<name>U1GX71_ENDPU</name>
<feature type="region of interest" description="Disordered" evidence="5">
    <location>
        <begin position="800"/>
        <end position="819"/>
    </location>
</feature>
<evidence type="ECO:0000313" key="7">
    <source>
        <dbReference type="EMBL" id="ERF76696.1"/>
    </source>
</evidence>
<feature type="compositionally biased region" description="Polar residues" evidence="5">
    <location>
        <begin position="134"/>
        <end position="148"/>
    </location>
</feature>
<dbReference type="GO" id="GO:0004674">
    <property type="term" value="F:protein serine/threonine kinase activity"/>
    <property type="evidence" value="ECO:0007669"/>
    <property type="project" value="TreeGrafter"/>
</dbReference>
<feature type="compositionally biased region" description="Basic and acidic residues" evidence="5">
    <location>
        <begin position="85"/>
        <end position="102"/>
    </location>
</feature>
<organism evidence="7 8">
    <name type="scientific">Endocarpon pusillum (strain Z07020 / HMAS-L-300199)</name>
    <name type="common">Lichen-forming fungus</name>
    <dbReference type="NCBI Taxonomy" id="1263415"/>
    <lineage>
        <taxon>Eukaryota</taxon>
        <taxon>Fungi</taxon>
        <taxon>Dikarya</taxon>
        <taxon>Ascomycota</taxon>
        <taxon>Pezizomycotina</taxon>
        <taxon>Eurotiomycetes</taxon>
        <taxon>Chaetothyriomycetidae</taxon>
        <taxon>Verrucariales</taxon>
        <taxon>Verrucariaceae</taxon>
        <taxon>Endocarpon</taxon>
    </lineage>
</organism>
<feature type="region of interest" description="Disordered" evidence="5">
    <location>
        <begin position="1"/>
        <end position="192"/>
    </location>
</feature>
<dbReference type="InterPro" id="IPR051681">
    <property type="entry name" value="Ser/Thr_Kinases-Pseudokinases"/>
</dbReference>
<dbReference type="PROSITE" id="PS50011">
    <property type="entry name" value="PROTEIN_KINASE_DOM"/>
    <property type="match status" value="1"/>
</dbReference>
<dbReference type="PANTHER" id="PTHR44329:SF288">
    <property type="entry name" value="MITOGEN-ACTIVATED PROTEIN KINASE KINASE KINASE 20"/>
    <property type="match status" value="1"/>
</dbReference>
<sequence>MAIRIEESPTRGTLPELEPVKSRPKQSMWRHKFNRFFGKDGSPTPSPSPQATTNKVGENQESAIRRDFGRRVGVGLPRPPTFRRQNSEKRDRLEPGPTERRAVSAHRQQRAASAHQPRSRSSPSPTIPGPVSAPSLSPSNSTPDQSGFTDGIASQKASSEASSLHNGTTDKSLRPYGSRSQSSSDTFDELARDEKEQIDHELDTKWILNLSMHFRDKSDREKFFVTFAEEPNRWRRVTISCDYRTAEPDSLEMDLKELRYQRDKNAQIYESIRDSLSSIQFYNTVTNLKLETEGGRLHVHVTEDVNEIIPYPPRLSVQHILADRTHPIREAREREINFLSHLSGFVYKISFQGREYIKKEIPGPDTVDEFLYEVNALHALSAASSVIKLEAIVMDDSRQTVKGLLISYAERGALVDLLYDNHEDELPWADRVRWARQAVEGLSEIHEEGYVQGDFTLSNIVINKNNDAKIIDINRRGCPVGWEPPEIASKIASNQRISMYIGSKSDLYQLGMTLWALAMCDDEPERHDQPLSMENMSDEVPDWFKMIVKACLSRQPRDRPSAKELLRQFPVLLDDNSSFRISSVSKPISERLPKRYIEPCAAVEREDLERLGRARRRSNSEVPSTEDASLIEPPSSSYHFDSSSSFVGIRRDRRASPRAGNADNHNSGHTRADENDVDVWDDSDLPPRIISVSPGREPRYEGVDINAAPSQEHQSPVLPAQSSLPQHRLSEQPFISDEKIAWTASSSCLDGISEVRHEPDPQSVDADLELPNPHQLHAEAATTSITSDSTPRNAHSIMATSTSSIVSPPPPPLDLAIGDLVGFGGHPTLEEYSPHEPMKVPDAQSSLYYDTQAQQQSTDSTDLSFADKEPLPPDSNQPTSDLLTTAFSLPRNGSRSSDMNEASTSHLPSTDMTDLTTNLTSVSESGDTVIPSAPAPQENQSLPTFHERPFVCLREITQPL</sequence>
<dbReference type="InterPro" id="IPR001245">
    <property type="entry name" value="Ser-Thr/Tyr_kinase_cat_dom"/>
</dbReference>
<gene>
    <name evidence="7" type="ORF">EPUS_02235</name>
</gene>
<dbReference type="GO" id="GO:0005524">
    <property type="term" value="F:ATP binding"/>
    <property type="evidence" value="ECO:0007669"/>
    <property type="project" value="UniProtKB-KW"/>
</dbReference>
<evidence type="ECO:0000259" key="6">
    <source>
        <dbReference type="PROSITE" id="PS50011"/>
    </source>
</evidence>
<feature type="compositionally biased region" description="Polar residues" evidence="5">
    <location>
        <begin position="155"/>
        <end position="170"/>
    </location>
</feature>
<dbReference type="GeneID" id="19237289"/>
<dbReference type="Proteomes" id="UP000019373">
    <property type="component" value="Unassembled WGS sequence"/>
</dbReference>
<feature type="compositionally biased region" description="Low complexity" evidence="5">
    <location>
        <begin position="635"/>
        <end position="645"/>
    </location>
</feature>
<dbReference type="PANTHER" id="PTHR44329">
    <property type="entry name" value="SERINE/THREONINE-PROTEIN KINASE TNNI3K-RELATED"/>
    <property type="match status" value="1"/>
</dbReference>
<keyword evidence="8" id="KW-1185">Reference proteome</keyword>
<feature type="compositionally biased region" description="Low complexity" evidence="5">
    <location>
        <begin position="110"/>
        <end position="124"/>
    </location>
</feature>
<evidence type="ECO:0000256" key="2">
    <source>
        <dbReference type="ARBA" id="ARBA00022741"/>
    </source>
</evidence>
<dbReference type="AlphaFoldDB" id="U1GX71"/>
<feature type="domain" description="Protein kinase" evidence="6">
    <location>
        <begin position="332"/>
        <end position="572"/>
    </location>
</feature>
<feature type="compositionally biased region" description="Basic residues" evidence="5">
    <location>
        <begin position="22"/>
        <end position="34"/>
    </location>
</feature>
<feature type="compositionally biased region" description="Acidic residues" evidence="5">
    <location>
        <begin position="675"/>
        <end position="684"/>
    </location>
</feature>
<evidence type="ECO:0000256" key="5">
    <source>
        <dbReference type="SAM" id="MobiDB-lite"/>
    </source>
</evidence>
<keyword evidence="3" id="KW-0418">Kinase</keyword>
<keyword evidence="2" id="KW-0547">Nucleotide-binding</keyword>
<feature type="compositionally biased region" description="Low complexity" evidence="5">
    <location>
        <begin position="850"/>
        <end position="864"/>
    </location>
</feature>
<evidence type="ECO:0000256" key="4">
    <source>
        <dbReference type="ARBA" id="ARBA00022840"/>
    </source>
</evidence>
<keyword evidence="4" id="KW-0067">ATP-binding</keyword>
<evidence type="ECO:0000313" key="8">
    <source>
        <dbReference type="Proteomes" id="UP000019373"/>
    </source>
</evidence>
<dbReference type="InterPro" id="IPR011009">
    <property type="entry name" value="Kinase-like_dom_sf"/>
</dbReference>
<dbReference type="EMBL" id="KE720721">
    <property type="protein sequence ID" value="ERF76696.1"/>
    <property type="molecule type" value="Genomic_DNA"/>
</dbReference>
<dbReference type="Gene3D" id="1.10.510.10">
    <property type="entry name" value="Transferase(Phosphotransferase) domain 1"/>
    <property type="match status" value="1"/>
</dbReference>
<evidence type="ECO:0000256" key="3">
    <source>
        <dbReference type="ARBA" id="ARBA00022777"/>
    </source>
</evidence>
<keyword evidence="1" id="KW-0808">Transferase</keyword>
<dbReference type="CDD" id="cd00180">
    <property type="entry name" value="PKc"/>
    <property type="match status" value="1"/>
</dbReference>